<evidence type="ECO:0000313" key="2">
    <source>
        <dbReference type="Proteomes" id="UP000698752"/>
    </source>
</evidence>
<organism evidence="1 2">
    <name type="scientific">Neoroseomonas terrae</name>
    <dbReference type="NCBI Taxonomy" id="424799"/>
    <lineage>
        <taxon>Bacteria</taxon>
        <taxon>Pseudomonadati</taxon>
        <taxon>Pseudomonadota</taxon>
        <taxon>Alphaproteobacteria</taxon>
        <taxon>Acetobacterales</taxon>
        <taxon>Acetobacteraceae</taxon>
        <taxon>Neoroseomonas</taxon>
    </lineage>
</organism>
<comment type="caution">
    <text evidence="1">The sequence shown here is derived from an EMBL/GenBank/DDBJ whole genome shotgun (WGS) entry which is preliminary data.</text>
</comment>
<protein>
    <submittedName>
        <fullName evidence="1">Uncharacterized protein</fullName>
    </submittedName>
</protein>
<accession>A0ABS5EKN8</accession>
<proteinExistence type="predicted"/>
<keyword evidence="2" id="KW-1185">Reference proteome</keyword>
<reference evidence="2" key="1">
    <citation type="journal article" date="2021" name="Syst. Appl. Microbiol.">
        <title>Roseomonas hellenica sp. nov., isolated from roots of wild-growing Alkanna tinctoria.</title>
        <authorList>
            <person name="Rat A."/>
            <person name="Naranjo H.D."/>
            <person name="Lebbe L."/>
            <person name="Cnockaert M."/>
            <person name="Krigas N."/>
            <person name="Grigoriadou K."/>
            <person name="Maloupa E."/>
            <person name="Willems A."/>
        </authorList>
    </citation>
    <scope>NUCLEOTIDE SEQUENCE [LARGE SCALE GENOMIC DNA]</scope>
    <source>
        <strain evidence="2">LMG 31159</strain>
    </source>
</reference>
<sequence>MLDKYRRAGDLEGFAGAAPGVISTARDFLGTSEAYGSFTSALRNTLSKLGGDPEAKELLRRLLAEDTVAPPTDARRARFSVVKGER</sequence>
<name>A0ABS5EKN8_9PROT</name>
<gene>
    <name evidence="1" type="ORF">GXW78_16005</name>
</gene>
<dbReference type="RefSeq" id="WP_211869843.1">
    <property type="nucleotide sequence ID" value="NZ_JAAEDI010000016.1"/>
</dbReference>
<dbReference type="Proteomes" id="UP000698752">
    <property type="component" value="Unassembled WGS sequence"/>
</dbReference>
<evidence type="ECO:0000313" key="1">
    <source>
        <dbReference type="EMBL" id="MBR0651177.1"/>
    </source>
</evidence>
<dbReference type="EMBL" id="JAAEDI010000016">
    <property type="protein sequence ID" value="MBR0651177.1"/>
    <property type="molecule type" value="Genomic_DNA"/>
</dbReference>